<protein>
    <submittedName>
        <fullName evidence="7">SusD family</fullName>
    </submittedName>
</protein>
<evidence type="ECO:0000259" key="6">
    <source>
        <dbReference type="Pfam" id="PF07980"/>
    </source>
</evidence>
<evidence type="ECO:0000256" key="1">
    <source>
        <dbReference type="ARBA" id="ARBA00004442"/>
    </source>
</evidence>
<dbReference type="AlphaFoldDB" id="A0AAQ1UKV0"/>
<comment type="caution">
    <text evidence="7">The sequence shown here is derived from an EMBL/GenBank/DDBJ whole genome shotgun (WGS) entry which is preliminary data.</text>
</comment>
<evidence type="ECO:0000256" key="2">
    <source>
        <dbReference type="ARBA" id="ARBA00006275"/>
    </source>
</evidence>
<comment type="subcellular location">
    <subcellularLocation>
        <location evidence="1">Cell outer membrane</location>
    </subcellularLocation>
</comment>
<dbReference type="SUPFAM" id="SSF48452">
    <property type="entry name" value="TPR-like"/>
    <property type="match status" value="1"/>
</dbReference>
<dbReference type="EMBL" id="UGTJ01000001">
    <property type="protein sequence ID" value="SUB79991.1"/>
    <property type="molecule type" value="Genomic_DNA"/>
</dbReference>
<dbReference type="InterPro" id="IPR011990">
    <property type="entry name" value="TPR-like_helical_dom_sf"/>
</dbReference>
<proteinExistence type="inferred from homology"/>
<dbReference type="Proteomes" id="UP000255283">
    <property type="component" value="Unassembled WGS sequence"/>
</dbReference>
<evidence type="ECO:0000313" key="8">
    <source>
        <dbReference type="Proteomes" id="UP000255283"/>
    </source>
</evidence>
<evidence type="ECO:0000256" key="5">
    <source>
        <dbReference type="ARBA" id="ARBA00023237"/>
    </source>
</evidence>
<dbReference type="GO" id="GO:0009279">
    <property type="term" value="C:cell outer membrane"/>
    <property type="evidence" value="ECO:0007669"/>
    <property type="project" value="UniProtKB-SubCell"/>
</dbReference>
<evidence type="ECO:0000256" key="3">
    <source>
        <dbReference type="ARBA" id="ARBA00022729"/>
    </source>
</evidence>
<gene>
    <name evidence="7" type="ORF">NCTC13063_01268</name>
</gene>
<accession>A0AAQ1UKV0</accession>
<keyword evidence="5" id="KW-0998">Cell outer membrane</keyword>
<sequence>MKANINKLFLSAVVEACCFVLTGCTNLDETLYDTISTEKHEFSKTELEHTIAPVYSSLRTVYWGWFGLSDIMDMSSDVWGVPSRIGIGWGDLYVSMHKHELNSEMGFFQVNWDNNYAGVNACNKILANEAVASSEEIVAQVRAYRALYYYNLLNLYRNIPLDTTYVHEKGWLPEQADPQFVFSWIERELKAVADFCPSKVEMGKINTYAAHMVLAKLYLNHNAWFKDDSDKSWYSKCIDELDKVMAGPFVLASSYNDNFMEDISTSKEIIFGIPLENKYAGGNYMANLWIHNAGRSRWNFSGWATGGGIVFPQFLDIYEEGDTRFENTWTGGQQYAQDGSPITVDGEPLIYTRELHSIDNPGCYPFESYRLIKYEIKSGDFGTSYDDVPYFRLADAYMMKAECLLRLGQNEQLAAELVTQVRARNFKANPEKATITAAQLKDGSKYNYGHRENQGKLGEEDKWIIREEGGSDIELGGLLDELAKEFVCEAHRRDDIIRFTIKGTNQNVYNGKSWFCKDAVADKNDRHMDIFPIPKSALDGNPKLKQNPGYDGN</sequence>
<name>A0AAQ1UKV0_9BACT</name>
<evidence type="ECO:0000256" key="4">
    <source>
        <dbReference type="ARBA" id="ARBA00023136"/>
    </source>
</evidence>
<dbReference type="RefSeq" id="WP_115153594.1">
    <property type="nucleotide sequence ID" value="NZ_DBFWLE010000009.1"/>
</dbReference>
<dbReference type="Gene3D" id="1.25.40.390">
    <property type="match status" value="1"/>
</dbReference>
<organism evidence="7 8">
    <name type="scientific">Segatella buccae</name>
    <dbReference type="NCBI Taxonomy" id="28126"/>
    <lineage>
        <taxon>Bacteria</taxon>
        <taxon>Pseudomonadati</taxon>
        <taxon>Bacteroidota</taxon>
        <taxon>Bacteroidia</taxon>
        <taxon>Bacteroidales</taxon>
        <taxon>Prevotellaceae</taxon>
        <taxon>Segatella</taxon>
    </lineage>
</organism>
<keyword evidence="4" id="KW-0472">Membrane</keyword>
<comment type="similarity">
    <text evidence="2">Belongs to the SusD family.</text>
</comment>
<keyword evidence="3" id="KW-0732">Signal</keyword>
<dbReference type="Pfam" id="PF07980">
    <property type="entry name" value="SusD_RagB"/>
    <property type="match status" value="1"/>
</dbReference>
<dbReference type="InterPro" id="IPR012944">
    <property type="entry name" value="SusD_RagB_dom"/>
</dbReference>
<feature type="domain" description="RagB/SusD" evidence="6">
    <location>
        <begin position="277"/>
        <end position="550"/>
    </location>
</feature>
<reference evidence="7 8" key="1">
    <citation type="submission" date="2018-06" db="EMBL/GenBank/DDBJ databases">
        <authorList>
            <consortium name="Pathogen Informatics"/>
            <person name="Doyle S."/>
        </authorList>
    </citation>
    <scope>NUCLEOTIDE SEQUENCE [LARGE SCALE GENOMIC DNA]</scope>
    <source>
        <strain evidence="7 8">NCTC13063</strain>
    </source>
</reference>
<evidence type="ECO:0000313" key="7">
    <source>
        <dbReference type="EMBL" id="SUB79991.1"/>
    </source>
</evidence>